<feature type="transmembrane region" description="Helical" evidence="1">
    <location>
        <begin position="138"/>
        <end position="163"/>
    </location>
</feature>
<accession>A0AA85AM40</accession>
<dbReference type="Proteomes" id="UP000050790">
    <property type="component" value="Unassembled WGS sequence"/>
</dbReference>
<protein>
    <submittedName>
        <fullName evidence="3">Uncharacterized protein</fullName>
    </submittedName>
</protein>
<keyword evidence="1" id="KW-0812">Transmembrane</keyword>
<keyword evidence="1" id="KW-0472">Membrane</keyword>
<dbReference type="AlphaFoldDB" id="A0AA85AM40"/>
<dbReference type="WBParaSite" id="SMRG1_93310.1">
    <property type="protein sequence ID" value="SMRG1_93310.1"/>
    <property type="gene ID" value="SMRG1_93310"/>
</dbReference>
<reference evidence="3" key="1">
    <citation type="submission" date="2023-11" db="UniProtKB">
        <authorList>
            <consortium name="WormBaseParasite"/>
        </authorList>
    </citation>
    <scope>IDENTIFICATION</scope>
</reference>
<proteinExistence type="predicted"/>
<sequence length="245" mass="27603">MSKNNKIIPFKLGIVDYESSMMMKFAFDDASTETSQDNSSCIFSFNHYKEPVVLNGLILTMIGLILGLLIMLNKKLHITSTKNSLFMVITMIFLDVGVALLMSVGKWYEQIISVTVATALLIIAILLGVRLDSSERKWMILLCVMCGVFMLTGIILIVLWVIFRNKYLIVVTLVCWCGAMFIVIIFTTYYLPHGLRPRQHLNSPSQIRKNEKSCGNAHLISALGKQTLYFDLSASEQKQLATSIF</sequence>
<evidence type="ECO:0000313" key="2">
    <source>
        <dbReference type="Proteomes" id="UP000050790"/>
    </source>
</evidence>
<keyword evidence="1" id="KW-1133">Transmembrane helix</keyword>
<feature type="transmembrane region" description="Helical" evidence="1">
    <location>
        <begin position="111"/>
        <end position="131"/>
    </location>
</feature>
<feature type="transmembrane region" description="Helical" evidence="1">
    <location>
        <begin position="52"/>
        <end position="72"/>
    </location>
</feature>
<feature type="transmembrane region" description="Helical" evidence="1">
    <location>
        <begin position="169"/>
        <end position="191"/>
    </location>
</feature>
<name>A0AA85AM40_9TREM</name>
<organism evidence="2 3">
    <name type="scientific">Schistosoma margrebowiei</name>
    <dbReference type="NCBI Taxonomy" id="48269"/>
    <lineage>
        <taxon>Eukaryota</taxon>
        <taxon>Metazoa</taxon>
        <taxon>Spiralia</taxon>
        <taxon>Lophotrochozoa</taxon>
        <taxon>Platyhelminthes</taxon>
        <taxon>Trematoda</taxon>
        <taxon>Digenea</taxon>
        <taxon>Strigeidida</taxon>
        <taxon>Schistosomatoidea</taxon>
        <taxon>Schistosomatidae</taxon>
        <taxon>Schistosoma</taxon>
    </lineage>
</organism>
<evidence type="ECO:0000256" key="1">
    <source>
        <dbReference type="SAM" id="Phobius"/>
    </source>
</evidence>
<evidence type="ECO:0000313" key="3">
    <source>
        <dbReference type="WBParaSite" id="SMRG1_93310.1"/>
    </source>
</evidence>
<feature type="transmembrane region" description="Helical" evidence="1">
    <location>
        <begin position="84"/>
        <end position="105"/>
    </location>
</feature>